<evidence type="ECO:0000256" key="1">
    <source>
        <dbReference type="SAM" id="SignalP"/>
    </source>
</evidence>
<dbReference type="Proteomes" id="UP000635071">
    <property type="component" value="Unassembled WGS sequence"/>
</dbReference>
<protein>
    <submittedName>
        <fullName evidence="2">Uncharacterized protein</fullName>
    </submittedName>
</protein>
<comment type="caution">
    <text evidence="2">The sequence shown here is derived from an EMBL/GenBank/DDBJ whole genome shotgun (WGS) entry which is preliminary data.</text>
</comment>
<keyword evidence="3" id="KW-1185">Reference proteome</keyword>
<keyword evidence="1" id="KW-0732">Signal</keyword>
<accession>A0A917E594</accession>
<organism evidence="2 3">
    <name type="scientific">Sandarakinorhabdus glacialis</name>
    <dbReference type="NCBI Taxonomy" id="1614636"/>
    <lineage>
        <taxon>Bacteria</taxon>
        <taxon>Pseudomonadati</taxon>
        <taxon>Pseudomonadota</taxon>
        <taxon>Alphaproteobacteria</taxon>
        <taxon>Sphingomonadales</taxon>
        <taxon>Sphingosinicellaceae</taxon>
        <taxon>Sandarakinorhabdus</taxon>
    </lineage>
</organism>
<evidence type="ECO:0000313" key="2">
    <source>
        <dbReference type="EMBL" id="GGE05670.1"/>
    </source>
</evidence>
<reference evidence="2" key="2">
    <citation type="submission" date="2020-09" db="EMBL/GenBank/DDBJ databases">
        <authorList>
            <person name="Sun Q."/>
            <person name="Zhou Y."/>
        </authorList>
    </citation>
    <scope>NUCLEOTIDE SEQUENCE</scope>
    <source>
        <strain evidence="2">CGMCC 1.15519</strain>
    </source>
</reference>
<feature type="chain" id="PRO_5037598536" evidence="1">
    <location>
        <begin position="25"/>
        <end position="75"/>
    </location>
</feature>
<name>A0A917E594_9SPHN</name>
<feature type="signal peptide" evidence="1">
    <location>
        <begin position="1"/>
        <end position="24"/>
    </location>
</feature>
<reference evidence="2" key="1">
    <citation type="journal article" date="2014" name="Int. J. Syst. Evol. Microbiol.">
        <title>Complete genome sequence of Corynebacterium casei LMG S-19264T (=DSM 44701T), isolated from a smear-ripened cheese.</title>
        <authorList>
            <consortium name="US DOE Joint Genome Institute (JGI-PGF)"/>
            <person name="Walter F."/>
            <person name="Albersmeier A."/>
            <person name="Kalinowski J."/>
            <person name="Ruckert C."/>
        </authorList>
    </citation>
    <scope>NUCLEOTIDE SEQUENCE</scope>
    <source>
        <strain evidence="2">CGMCC 1.15519</strain>
    </source>
</reference>
<gene>
    <name evidence="2" type="ORF">GCM10011529_10060</name>
</gene>
<evidence type="ECO:0000313" key="3">
    <source>
        <dbReference type="Proteomes" id="UP000635071"/>
    </source>
</evidence>
<dbReference type="EMBL" id="BMJM01000003">
    <property type="protein sequence ID" value="GGE05670.1"/>
    <property type="molecule type" value="Genomic_DNA"/>
</dbReference>
<sequence length="75" mass="7631">MRRAPAGMAVLAAGPAAVMRPSTAMTTGSAMTRPATTSIMRAPVMAMVSAVAGMAEQRASAAMDGLKILRMEPPV</sequence>
<proteinExistence type="predicted"/>
<dbReference type="AlphaFoldDB" id="A0A917E594"/>